<evidence type="ECO:0000259" key="4">
    <source>
        <dbReference type="PROSITE" id="PS50892"/>
    </source>
</evidence>
<protein>
    <recommendedName>
        <fullName evidence="4">V-SNARE coiled-coil homology domain-containing protein</fullName>
    </recommendedName>
</protein>
<feature type="compositionally biased region" description="Basic and acidic residues" evidence="3">
    <location>
        <begin position="1"/>
        <end position="10"/>
    </location>
</feature>
<dbReference type="Pfam" id="PF00957">
    <property type="entry name" value="Synaptobrevin"/>
    <property type="match status" value="1"/>
</dbReference>
<feature type="region of interest" description="Disordered" evidence="3">
    <location>
        <begin position="1"/>
        <end position="40"/>
    </location>
</feature>
<dbReference type="SUPFAM" id="SSF58038">
    <property type="entry name" value="SNARE fusion complex"/>
    <property type="match status" value="1"/>
</dbReference>
<dbReference type="AlphaFoldDB" id="A0ABD2QB60"/>
<feature type="domain" description="V-SNARE coiled-coil homology" evidence="4">
    <location>
        <begin position="37"/>
        <end position="99"/>
    </location>
</feature>
<comment type="caution">
    <text evidence="5">The sequence shown here is derived from an EMBL/GenBank/DDBJ whole genome shotgun (WGS) entry which is preliminary data.</text>
</comment>
<dbReference type="PROSITE" id="PS50892">
    <property type="entry name" value="V_SNARE"/>
    <property type="match status" value="1"/>
</dbReference>
<evidence type="ECO:0000256" key="2">
    <source>
        <dbReference type="SAM" id="Coils"/>
    </source>
</evidence>
<dbReference type="Gene3D" id="1.20.5.110">
    <property type="match status" value="1"/>
</dbReference>
<evidence type="ECO:0000256" key="3">
    <source>
        <dbReference type="SAM" id="MobiDB-lite"/>
    </source>
</evidence>
<accession>A0ABD2QB60</accession>
<dbReference type="InterPro" id="IPR042855">
    <property type="entry name" value="V_SNARE_CC"/>
</dbReference>
<name>A0ABD2QB60_9PLAT</name>
<feature type="coiled-coil region" evidence="2">
    <location>
        <begin position="59"/>
        <end position="86"/>
    </location>
</feature>
<keyword evidence="6" id="KW-1185">Reference proteome</keyword>
<evidence type="ECO:0000313" key="6">
    <source>
        <dbReference type="Proteomes" id="UP001626550"/>
    </source>
</evidence>
<organism evidence="5 6">
    <name type="scientific">Cichlidogyrus casuarinus</name>
    <dbReference type="NCBI Taxonomy" id="1844966"/>
    <lineage>
        <taxon>Eukaryota</taxon>
        <taxon>Metazoa</taxon>
        <taxon>Spiralia</taxon>
        <taxon>Lophotrochozoa</taxon>
        <taxon>Platyhelminthes</taxon>
        <taxon>Monogenea</taxon>
        <taxon>Monopisthocotylea</taxon>
        <taxon>Dactylogyridea</taxon>
        <taxon>Ancyrocephalidae</taxon>
        <taxon>Cichlidogyrus</taxon>
    </lineage>
</organism>
<feature type="compositionally biased region" description="Basic and acidic residues" evidence="3">
    <location>
        <begin position="19"/>
        <end position="39"/>
    </location>
</feature>
<keyword evidence="1 2" id="KW-0175">Coiled coil</keyword>
<dbReference type="Proteomes" id="UP001626550">
    <property type="component" value="Unassembled WGS sequence"/>
</dbReference>
<sequence>MADDMMEKADHHQRRPRRKLTEEERAKKTTDKKEHERIRNLQNQADETAFILARNIGLMDERRKGLEELEQRSEALETSARQFHLTSSMVKFKYKHWFTVQLCGPCIKCFHAARYSCEVCRTKCMNNLRRKLGKTEKPIPVAPLYYVNDSDVEAENATKPEAPAPTMEDATED</sequence>
<reference evidence="5 6" key="1">
    <citation type="submission" date="2024-11" db="EMBL/GenBank/DDBJ databases">
        <title>Adaptive evolution of stress response genes in parasites aligns with host niche diversity.</title>
        <authorList>
            <person name="Hahn C."/>
            <person name="Resl P."/>
        </authorList>
    </citation>
    <scope>NUCLEOTIDE SEQUENCE [LARGE SCALE GENOMIC DNA]</scope>
    <source>
        <strain evidence="5">EGGRZ-B1_66</strain>
        <tissue evidence="5">Body</tissue>
    </source>
</reference>
<evidence type="ECO:0000313" key="5">
    <source>
        <dbReference type="EMBL" id="KAL3316785.1"/>
    </source>
</evidence>
<dbReference type="EMBL" id="JBJKFK010000482">
    <property type="protein sequence ID" value="KAL3316785.1"/>
    <property type="molecule type" value="Genomic_DNA"/>
</dbReference>
<evidence type="ECO:0000256" key="1">
    <source>
        <dbReference type="PROSITE-ProRule" id="PRU00290"/>
    </source>
</evidence>
<proteinExistence type="predicted"/>
<gene>
    <name evidence="5" type="ORF">Ciccas_004564</name>
</gene>